<organism evidence="2 3">
    <name type="scientific">Oesophagostomum dentatum</name>
    <name type="common">Nodular worm</name>
    <dbReference type="NCBI Taxonomy" id="61180"/>
    <lineage>
        <taxon>Eukaryota</taxon>
        <taxon>Metazoa</taxon>
        <taxon>Ecdysozoa</taxon>
        <taxon>Nematoda</taxon>
        <taxon>Chromadorea</taxon>
        <taxon>Rhabditida</taxon>
        <taxon>Rhabditina</taxon>
        <taxon>Rhabditomorpha</taxon>
        <taxon>Strongyloidea</taxon>
        <taxon>Strongylidae</taxon>
        <taxon>Oesophagostomum</taxon>
    </lineage>
</organism>
<keyword evidence="1" id="KW-1133">Transmembrane helix</keyword>
<dbReference type="OrthoDB" id="5830631at2759"/>
<evidence type="ECO:0000256" key="1">
    <source>
        <dbReference type="SAM" id="Phobius"/>
    </source>
</evidence>
<protein>
    <submittedName>
        <fullName evidence="2">Uncharacterized protein</fullName>
    </submittedName>
</protein>
<keyword evidence="1" id="KW-0812">Transmembrane</keyword>
<evidence type="ECO:0000313" key="2">
    <source>
        <dbReference type="EMBL" id="KHJ97478.1"/>
    </source>
</evidence>
<dbReference type="Proteomes" id="UP000053660">
    <property type="component" value="Unassembled WGS sequence"/>
</dbReference>
<accession>A0A0B1TIT9</accession>
<dbReference type="EMBL" id="KN549450">
    <property type="protein sequence ID" value="KHJ97478.1"/>
    <property type="molecule type" value="Genomic_DNA"/>
</dbReference>
<proteinExistence type="predicted"/>
<name>A0A0B1TIT9_OESDE</name>
<gene>
    <name evidence="2" type="ORF">OESDEN_02545</name>
</gene>
<keyword evidence="3" id="KW-1185">Reference proteome</keyword>
<evidence type="ECO:0000313" key="3">
    <source>
        <dbReference type="Proteomes" id="UP000053660"/>
    </source>
</evidence>
<feature type="transmembrane region" description="Helical" evidence="1">
    <location>
        <begin position="22"/>
        <end position="45"/>
    </location>
</feature>
<keyword evidence="1" id="KW-0472">Membrane</keyword>
<reference evidence="2 3" key="1">
    <citation type="submission" date="2014-03" db="EMBL/GenBank/DDBJ databases">
        <title>Draft genome of the hookworm Oesophagostomum dentatum.</title>
        <authorList>
            <person name="Mitreva M."/>
        </authorList>
    </citation>
    <scope>NUCLEOTIDE SEQUENCE [LARGE SCALE GENOMIC DNA]</scope>
    <source>
        <strain evidence="2 3">OD-Hann</strain>
    </source>
</reference>
<dbReference type="AlphaFoldDB" id="A0A0B1TIT9"/>
<sequence>MFTVAEEDGQNLHGFCGVLKRFIAALFSETALKFHLFIYWLFCLFDMIEEQPQSMFTPKFSQSYCSIRLASR</sequence>